<feature type="region of interest" description="Disordered" evidence="1">
    <location>
        <begin position="1"/>
        <end position="28"/>
    </location>
</feature>
<dbReference type="AlphaFoldDB" id="A0A5J4ZZ91"/>
<dbReference type="Proteomes" id="UP000325577">
    <property type="component" value="Linkage Group LG4"/>
</dbReference>
<proteinExistence type="predicted"/>
<evidence type="ECO:0000313" key="3">
    <source>
        <dbReference type="Proteomes" id="UP000325577"/>
    </source>
</evidence>
<gene>
    <name evidence="2" type="ORF">F0562_010436</name>
</gene>
<protein>
    <submittedName>
        <fullName evidence="2">Uncharacterized protein</fullName>
    </submittedName>
</protein>
<accession>A0A5J4ZZ91</accession>
<dbReference type="GO" id="GO:0009793">
    <property type="term" value="P:embryo development ending in seed dormancy"/>
    <property type="evidence" value="ECO:0007669"/>
    <property type="project" value="TreeGrafter"/>
</dbReference>
<dbReference type="GO" id="GO:0005886">
    <property type="term" value="C:plasma membrane"/>
    <property type="evidence" value="ECO:0007669"/>
    <property type="project" value="TreeGrafter"/>
</dbReference>
<reference evidence="2 3" key="1">
    <citation type="submission" date="2019-09" db="EMBL/GenBank/DDBJ databases">
        <title>A chromosome-level genome assembly of the Chinese tupelo Nyssa sinensis.</title>
        <authorList>
            <person name="Yang X."/>
            <person name="Kang M."/>
            <person name="Yang Y."/>
            <person name="Xiong H."/>
            <person name="Wang M."/>
            <person name="Zhang Z."/>
            <person name="Wang Z."/>
            <person name="Wu H."/>
            <person name="Ma T."/>
            <person name="Liu J."/>
            <person name="Xi Z."/>
        </authorList>
    </citation>
    <scope>NUCLEOTIDE SEQUENCE [LARGE SCALE GENOMIC DNA]</scope>
    <source>
        <strain evidence="2">J267</strain>
        <tissue evidence="2">Leaf</tissue>
    </source>
</reference>
<evidence type="ECO:0000313" key="2">
    <source>
        <dbReference type="EMBL" id="KAA8524133.1"/>
    </source>
</evidence>
<dbReference type="GO" id="GO:0010183">
    <property type="term" value="P:pollen tube guidance"/>
    <property type="evidence" value="ECO:0007669"/>
    <property type="project" value="TreeGrafter"/>
</dbReference>
<dbReference type="OrthoDB" id="1187224at2759"/>
<name>A0A5J4ZZ91_9ASTE</name>
<organism evidence="2 3">
    <name type="scientific">Nyssa sinensis</name>
    <dbReference type="NCBI Taxonomy" id="561372"/>
    <lineage>
        <taxon>Eukaryota</taxon>
        <taxon>Viridiplantae</taxon>
        <taxon>Streptophyta</taxon>
        <taxon>Embryophyta</taxon>
        <taxon>Tracheophyta</taxon>
        <taxon>Spermatophyta</taxon>
        <taxon>Magnoliopsida</taxon>
        <taxon>eudicotyledons</taxon>
        <taxon>Gunneridae</taxon>
        <taxon>Pentapetalae</taxon>
        <taxon>asterids</taxon>
        <taxon>Cornales</taxon>
        <taxon>Nyssaceae</taxon>
        <taxon>Nyssa</taxon>
    </lineage>
</organism>
<evidence type="ECO:0000256" key="1">
    <source>
        <dbReference type="SAM" id="MobiDB-lite"/>
    </source>
</evidence>
<dbReference type="PANTHER" id="PTHR37253:SF1">
    <property type="entry name" value="PROTEIN GAMETE EXPRESSED 3"/>
    <property type="match status" value="1"/>
</dbReference>
<keyword evidence="3" id="KW-1185">Reference proteome</keyword>
<sequence>MSFSDIIRNNRRSGGSNSNSGGKGREGCRGFDYDPCAGPVRLFMNRPPTKKALYLTPKGEAIPAPAPLATSVIHQSTRASQRHPGPSINGHQSITATVKHIPMCLPLHSSYFVQGIATTTAVAITVDHNKASATRFAIIVIFNDISRFLDLHFLFFLDFFSKFLAFLGHNDLIKNDQKFGGRDGNFRGQGRVFRPGLTRCFLNHGAFQRSALCRYHGDSFITRLDDLSMNYCSQYNCSFRTSPENLLKALSETTATKLNTSAAHVPKKTTLFVVNLGPTCSEKEHPVKAFGWVATIPAGELAPFKFSRRATTEKKANSRQMYLVAENRVLKINPLDIGTSDSVAEIFFGPELGEIIEQSVSPLSSSVLINVKNRGLFAYRFNGQLLWNADRILYQSSYCEGCRKNVTDCYLTSFPIIDQCEAGMYISNTEGELYALYVGSPHFKWIQDFNSFDKIFTITPGNNGPLYLTIPVKALVLALDVSTGTIPWQRNIGPLTTTDCTPVVFQLVH</sequence>
<dbReference type="PANTHER" id="PTHR37253">
    <property type="entry name" value="PROTEIN GAMETE EXPRESSED 3"/>
    <property type="match status" value="1"/>
</dbReference>
<dbReference type="InterPro" id="IPR045301">
    <property type="entry name" value="GEX3-like"/>
</dbReference>
<dbReference type="EMBL" id="CM018047">
    <property type="protein sequence ID" value="KAA8524133.1"/>
    <property type="molecule type" value="Genomic_DNA"/>
</dbReference>